<evidence type="ECO:0000256" key="6">
    <source>
        <dbReference type="ARBA" id="ARBA00022989"/>
    </source>
</evidence>
<keyword evidence="3" id="KW-1003">Cell membrane</keyword>
<evidence type="ECO:0000313" key="11">
    <source>
        <dbReference type="Proteomes" id="UP000435138"/>
    </source>
</evidence>
<comment type="caution">
    <text evidence="10">The sequence shown here is derived from an EMBL/GenBank/DDBJ whole genome shotgun (WGS) entry which is preliminary data.</text>
</comment>
<keyword evidence="7 8" id="KW-0472">Membrane</keyword>
<comment type="subcellular location">
    <subcellularLocation>
        <location evidence="1">Cell inner membrane</location>
        <topology evidence="1">Multi-pass membrane protein</topology>
    </subcellularLocation>
</comment>
<reference evidence="10 11" key="1">
    <citation type="submission" date="2019-11" db="EMBL/GenBank/DDBJ databases">
        <title>Genome analysis of Rhizobacterium cereale a novel genus and species isolated from maize roots in North Spain.</title>
        <authorList>
            <person name="Menendez E."/>
            <person name="Flores-Felix J.D."/>
            <person name="Ramirez-Bahena M.-H."/>
            <person name="Igual J.M."/>
            <person name="Garcia-Fraile P."/>
            <person name="Peix A."/>
            <person name="Velazquez E."/>
        </authorList>
    </citation>
    <scope>NUCLEOTIDE SEQUENCE [LARGE SCALE GENOMIC DNA]</scope>
    <source>
        <strain evidence="10 11">RZME27</strain>
    </source>
</reference>
<name>A0A6A8A5Q5_9HYPH</name>
<evidence type="ECO:0000256" key="3">
    <source>
        <dbReference type="ARBA" id="ARBA00022475"/>
    </source>
</evidence>
<feature type="transmembrane region" description="Helical" evidence="8">
    <location>
        <begin position="183"/>
        <end position="206"/>
    </location>
</feature>
<evidence type="ECO:0000259" key="9">
    <source>
        <dbReference type="Pfam" id="PF00528"/>
    </source>
</evidence>
<keyword evidence="6 8" id="KW-1133">Transmembrane helix</keyword>
<dbReference type="PANTHER" id="PTHR43357:SF4">
    <property type="entry name" value="INNER MEMBRANE ABC TRANSPORTER PERMEASE PROTEIN YDCV"/>
    <property type="match status" value="1"/>
</dbReference>
<dbReference type="CDD" id="cd06261">
    <property type="entry name" value="TM_PBP2"/>
    <property type="match status" value="1"/>
</dbReference>
<feature type="transmembrane region" description="Helical" evidence="8">
    <location>
        <begin position="12"/>
        <end position="40"/>
    </location>
</feature>
<evidence type="ECO:0000256" key="1">
    <source>
        <dbReference type="ARBA" id="ARBA00004429"/>
    </source>
</evidence>
<evidence type="ECO:0000256" key="2">
    <source>
        <dbReference type="ARBA" id="ARBA00022448"/>
    </source>
</evidence>
<gene>
    <name evidence="10" type="ORF">GAO09_10125</name>
</gene>
<evidence type="ECO:0000313" key="10">
    <source>
        <dbReference type="EMBL" id="MQY46403.1"/>
    </source>
</evidence>
<evidence type="ECO:0000256" key="5">
    <source>
        <dbReference type="ARBA" id="ARBA00022692"/>
    </source>
</evidence>
<dbReference type="Proteomes" id="UP000435138">
    <property type="component" value="Unassembled WGS sequence"/>
</dbReference>
<dbReference type="PANTHER" id="PTHR43357">
    <property type="entry name" value="INNER MEMBRANE ABC TRANSPORTER PERMEASE PROTEIN YDCV"/>
    <property type="match status" value="1"/>
</dbReference>
<proteinExistence type="predicted"/>
<dbReference type="Gene3D" id="1.10.3720.10">
    <property type="entry name" value="MetI-like"/>
    <property type="match status" value="1"/>
</dbReference>
<organism evidence="10 11">
    <name type="scientific">Endobacterium cereale</name>
    <dbReference type="NCBI Taxonomy" id="2663029"/>
    <lineage>
        <taxon>Bacteria</taxon>
        <taxon>Pseudomonadati</taxon>
        <taxon>Pseudomonadota</taxon>
        <taxon>Alphaproteobacteria</taxon>
        <taxon>Hyphomicrobiales</taxon>
        <taxon>Rhizobiaceae</taxon>
        <taxon>Endobacterium</taxon>
    </lineage>
</organism>
<keyword evidence="5 8" id="KW-0812">Transmembrane</keyword>
<dbReference type="Pfam" id="PF00528">
    <property type="entry name" value="BPD_transp_1"/>
    <property type="match status" value="1"/>
</dbReference>
<feature type="transmembrane region" description="Helical" evidence="8">
    <location>
        <begin position="71"/>
        <end position="94"/>
    </location>
</feature>
<feature type="transmembrane region" description="Helical" evidence="8">
    <location>
        <begin position="142"/>
        <end position="162"/>
    </location>
</feature>
<dbReference type="RefSeq" id="WP_153353882.1">
    <property type="nucleotide sequence ID" value="NZ_JAYKOO010000005.1"/>
</dbReference>
<dbReference type="GO" id="GO:0005886">
    <property type="term" value="C:plasma membrane"/>
    <property type="evidence" value="ECO:0007669"/>
    <property type="project" value="UniProtKB-SubCell"/>
</dbReference>
<evidence type="ECO:0000256" key="4">
    <source>
        <dbReference type="ARBA" id="ARBA00022519"/>
    </source>
</evidence>
<dbReference type="InterPro" id="IPR000515">
    <property type="entry name" value="MetI-like"/>
</dbReference>
<keyword evidence="11" id="KW-1185">Reference proteome</keyword>
<dbReference type="AlphaFoldDB" id="A0A6A8A5Q5"/>
<evidence type="ECO:0000256" key="8">
    <source>
        <dbReference type="SAM" id="Phobius"/>
    </source>
</evidence>
<feature type="transmembrane region" description="Helical" evidence="8">
    <location>
        <begin position="240"/>
        <end position="262"/>
    </location>
</feature>
<evidence type="ECO:0000256" key="7">
    <source>
        <dbReference type="ARBA" id="ARBA00023136"/>
    </source>
</evidence>
<sequence>MTAHIRDGRKVAYRWIGTVLAIGVYIFLLAPSVIVIPVSFGSQYELSFPPRQYSLDLYRIFFSSDSWMQPLFLSLRVALMTTFISTVIAVPAAYAIVRFSFIGKKLLMALIMSPLVIPSVVFALGVYLYFSYLRLTGTTTGLVIAHTMFVLPYALVIISAGIQKLDPNLEFGAMLMGAGRFRMMMTVVLPQLYPSIGAGALFAFLISFDEVVISWFLAGPTTTTLSVKMFSAIQWEISPVIAAVSTILTAISLVVCLVNVMLQKKTDTPA</sequence>
<protein>
    <submittedName>
        <fullName evidence="10">ABC transporter permease subunit</fullName>
    </submittedName>
</protein>
<dbReference type="GO" id="GO:0055085">
    <property type="term" value="P:transmembrane transport"/>
    <property type="evidence" value="ECO:0007669"/>
    <property type="project" value="InterPro"/>
</dbReference>
<keyword evidence="4" id="KW-0997">Cell inner membrane</keyword>
<feature type="domain" description="ABC transmembrane type-1" evidence="9">
    <location>
        <begin position="87"/>
        <end position="261"/>
    </location>
</feature>
<dbReference type="SUPFAM" id="SSF161098">
    <property type="entry name" value="MetI-like"/>
    <property type="match status" value="1"/>
</dbReference>
<keyword evidence="2" id="KW-0813">Transport</keyword>
<accession>A0A6A8A5Q5</accession>
<feature type="transmembrane region" description="Helical" evidence="8">
    <location>
        <begin position="106"/>
        <end position="130"/>
    </location>
</feature>
<dbReference type="InterPro" id="IPR035906">
    <property type="entry name" value="MetI-like_sf"/>
</dbReference>
<dbReference type="EMBL" id="WIXI01000040">
    <property type="protein sequence ID" value="MQY46403.1"/>
    <property type="molecule type" value="Genomic_DNA"/>
</dbReference>